<gene>
    <name evidence="2" type="ORF">PCOR1329_LOCUS58328</name>
</gene>
<keyword evidence="3" id="KW-1185">Reference proteome</keyword>
<evidence type="ECO:0000313" key="3">
    <source>
        <dbReference type="Proteomes" id="UP001189429"/>
    </source>
</evidence>
<evidence type="ECO:0000256" key="1">
    <source>
        <dbReference type="SAM" id="MobiDB-lite"/>
    </source>
</evidence>
<dbReference type="EMBL" id="CAUYUJ010017229">
    <property type="protein sequence ID" value="CAK0873022.1"/>
    <property type="molecule type" value="Genomic_DNA"/>
</dbReference>
<protein>
    <submittedName>
        <fullName evidence="2">Uncharacterized protein</fullName>
    </submittedName>
</protein>
<proteinExistence type="predicted"/>
<reference evidence="2" key="1">
    <citation type="submission" date="2023-10" db="EMBL/GenBank/DDBJ databases">
        <authorList>
            <person name="Chen Y."/>
            <person name="Shah S."/>
            <person name="Dougan E. K."/>
            <person name="Thang M."/>
            <person name="Chan C."/>
        </authorList>
    </citation>
    <scope>NUCLEOTIDE SEQUENCE [LARGE SCALE GENOMIC DNA]</scope>
</reference>
<organism evidence="2 3">
    <name type="scientific">Prorocentrum cordatum</name>
    <dbReference type="NCBI Taxonomy" id="2364126"/>
    <lineage>
        <taxon>Eukaryota</taxon>
        <taxon>Sar</taxon>
        <taxon>Alveolata</taxon>
        <taxon>Dinophyceae</taxon>
        <taxon>Prorocentrales</taxon>
        <taxon>Prorocentraceae</taxon>
        <taxon>Prorocentrum</taxon>
    </lineage>
</organism>
<name>A0ABN9VIG4_9DINO</name>
<comment type="caution">
    <text evidence="2">The sequence shown here is derived from an EMBL/GenBank/DDBJ whole genome shotgun (WGS) entry which is preliminary data.</text>
</comment>
<sequence>MLENTAESSIGTNNTRWEVRPIRAASSMASWTVRLCSDTIHSATREHAIVTVAATVANAGSANISRGRSARKAASCHARPPASATRGLTMEDTTFQNRDLRRDARWNRSPKPATRPPG</sequence>
<accession>A0ABN9VIG4</accession>
<evidence type="ECO:0000313" key="2">
    <source>
        <dbReference type="EMBL" id="CAK0873022.1"/>
    </source>
</evidence>
<feature type="region of interest" description="Disordered" evidence="1">
    <location>
        <begin position="65"/>
        <end position="118"/>
    </location>
</feature>
<dbReference type="Proteomes" id="UP001189429">
    <property type="component" value="Unassembled WGS sequence"/>
</dbReference>